<dbReference type="OrthoDB" id="9182445at2"/>
<sequence length="212" mass="22789">MPASFGIFVLAELPGEAGAAVLDIQQRYDPKLARLTPPHVTLVGSSGVGAIPTDTPIERIRAALEPIAASTAPMSLPLGKPHRFMQTDIISLPLDPNGPLRLLHERLARSGLPFKRSRFLFSPHCTLTFYPTLTPQTERELLAVRVAAPAIIDTLQVYLTRDPQPSKLLFTLPLLAQNGAPVESAPSVVIPRGERISSGLRDAASGRSRSPA</sequence>
<dbReference type="SUPFAM" id="SSF55144">
    <property type="entry name" value="LigT-like"/>
    <property type="match status" value="1"/>
</dbReference>
<evidence type="ECO:0008006" key="3">
    <source>
        <dbReference type="Google" id="ProtNLM"/>
    </source>
</evidence>
<accession>A0A143BNL0</accession>
<dbReference type="KEGG" id="gph:GEMMAAP_17190"/>
<reference evidence="1 2" key="1">
    <citation type="journal article" date="2014" name="Proc. Natl. Acad. Sci. U.S.A.">
        <title>Functional type 2 photosynthetic reaction centers found in the rare bacterial phylum Gemmatimonadetes.</title>
        <authorList>
            <person name="Zeng Y."/>
            <person name="Feng F."/>
            <person name="Medova H."/>
            <person name="Dean J."/>
            <person name="Koblizek M."/>
        </authorList>
    </citation>
    <scope>NUCLEOTIDE SEQUENCE [LARGE SCALE GENOMIC DNA]</scope>
    <source>
        <strain evidence="1 2">AP64</strain>
    </source>
</reference>
<dbReference type="Gene3D" id="3.90.1140.10">
    <property type="entry name" value="Cyclic phosphodiesterase"/>
    <property type="match status" value="1"/>
</dbReference>
<dbReference type="InterPro" id="IPR009097">
    <property type="entry name" value="Cyclic_Pdiesterase"/>
</dbReference>
<name>A0A143BNL0_9BACT</name>
<keyword evidence="2" id="KW-1185">Reference proteome</keyword>
<gene>
    <name evidence="1" type="ORF">GEMMAAP_17190</name>
</gene>
<dbReference type="Proteomes" id="UP000076404">
    <property type="component" value="Chromosome"/>
</dbReference>
<proteinExistence type="predicted"/>
<dbReference type="STRING" id="1379270.GEMMAAP_17190"/>
<organism evidence="1 2">
    <name type="scientific">Gemmatimonas phototrophica</name>
    <dbReference type="NCBI Taxonomy" id="1379270"/>
    <lineage>
        <taxon>Bacteria</taxon>
        <taxon>Pseudomonadati</taxon>
        <taxon>Gemmatimonadota</taxon>
        <taxon>Gemmatimonadia</taxon>
        <taxon>Gemmatimonadales</taxon>
        <taxon>Gemmatimonadaceae</taxon>
        <taxon>Gemmatimonas</taxon>
    </lineage>
</organism>
<evidence type="ECO:0000313" key="1">
    <source>
        <dbReference type="EMBL" id="AMW06051.1"/>
    </source>
</evidence>
<dbReference type="RefSeq" id="WP_026848216.1">
    <property type="nucleotide sequence ID" value="NZ_CP011454.1"/>
</dbReference>
<dbReference type="AlphaFoldDB" id="A0A143BNL0"/>
<dbReference type="Pfam" id="PF13563">
    <property type="entry name" value="2_5_RNA_ligase2"/>
    <property type="match status" value="1"/>
</dbReference>
<protein>
    <recommendedName>
        <fullName evidence="3">2'-5' RNA ligase</fullName>
    </recommendedName>
</protein>
<dbReference type="eggNOG" id="COG1514">
    <property type="taxonomic scope" value="Bacteria"/>
</dbReference>
<reference evidence="1 2" key="2">
    <citation type="journal article" date="2016" name="Environ. Microbiol. Rep.">
        <title>Metagenomic evidence for the presence of phototrophic Gemmatimonadetes bacteria in diverse environments.</title>
        <authorList>
            <person name="Zeng Y."/>
            <person name="Baumbach J."/>
            <person name="Barbosa E.G."/>
            <person name="Azevedo V."/>
            <person name="Zhang C."/>
            <person name="Koblizek M."/>
        </authorList>
    </citation>
    <scope>NUCLEOTIDE SEQUENCE [LARGE SCALE GENOMIC DNA]</scope>
    <source>
        <strain evidence="1 2">AP64</strain>
    </source>
</reference>
<evidence type="ECO:0000313" key="2">
    <source>
        <dbReference type="Proteomes" id="UP000076404"/>
    </source>
</evidence>
<dbReference type="EMBL" id="CP011454">
    <property type="protein sequence ID" value="AMW06051.1"/>
    <property type="molecule type" value="Genomic_DNA"/>
</dbReference>